<dbReference type="EMBL" id="CP078073">
    <property type="protein sequence ID" value="QXL87294.1"/>
    <property type="molecule type" value="Genomic_DNA"/>
</dbReference>
<protein>
    <submittedName>
        <fullName evidence="2">DUF1801 domain-containing protein</fullName>
    </submittedName>
</protein>
<name>A0A975YFE2_9RHOB</name>
<dbReference type="Proteomes" id="UP000693972">
    <property type="component" value="Unassembled WGS sequence"/>
</dbReference>
<evidence type="ECO:0000313" key="3">
    <source>
        <dbReference type="Proteomes" id="UP000693972"/>
    </source>
</evidence>
<dbReference type="SUPFAM" id="SSF159888">
    <property type="entry name" value="YdhG-like"/>
    <property type="match status" value="1"/>
</dbReference>
<gene>
    <name evidence="2" type="ORF">KUL25_17990</name>
</gene>
<reference evidence="2 3" key="1">
    <citation type="submission" date="2021-07" db="EMBL/GenBank/DDBJ databases">
        <title>Karlodiniumbacter phycospheric gen. nov., sp. nov., a phycosphere bacterium isolated from karlodinium veneficum.</title>
        <authorList>
            <person name="Peng Y."/>
            <person name="Jiang L."/>
            <person name="Lee J."/>
        </authorList>
    </citation>
    <scope>NUCLEOTIDE SEQUENCE</scope>
    <source>
        <strain evidence="2 3">N5</strain>
    </source>
</reference>
<dbReference type="Pfam" id="PF08818">
    <property type="entry name" value="DUF1801"/>
    <property type="match status" value="1"/>
</dbReference>
<dbReference type="AlphaFoldDB" id="A0A975YFE2"/>
<evidence type="ECO:0000313" key="2">
    <source>
        <dbReference type="EMBL" id="QXL87294.1"/>
    </source>
</evidence>
<feature type="domain" description="YdhG-like" evidence="1">
    <location>
        <begin position="6"/>
        <end position="102"/>
    </location>
</feature>
<proteinExistence type="predicted"/>
<evidence type="ECO:0000259" key="1">
    <source>
        <dbReference type="Pfam" id="PF08818"/>
    </source>
</evidence>
<sequence length="103" mass="10849">MDELGDIAAAVKALATQIAPGVGFDPKYGGEVMVPDPAQPKAFVGGVFIYKDHVSVEFSEGASLRDPGGHLEGKGKARRHVKLRTFGDIDGKDLAGFLRQALA</sequence>
<keyword evidence="3" id="KW-1185">Reference proteome</keyword>
<dbReference type="InterPro" id="IPR014922">
    <property type="entry name" value="YdhG-like"/>
</dbReference>
<dbReference type="EMBL" id="JAIMBW010000001">
    <property type="protein sequence ID" value="MBY4894654.1"/>
    <property type="molecule type" value="Genomic_DNA"/>
</dbReference>
<organism evidence="2">
    <name type="scientific">Gymnodinialimonas phycosphaerae</name>
    <dbReference type="NCBI Taxonomy" id="2841589"/>
    <lineage>
        <taxon>Bacteria</taxon>
        <taxon>Pseudomonadati</taxon>
        <taxon>Pseudomonadota</taxon>
        <taxon>Alphaproteobacteria</taxon>
        <taxon>Rhodobacterales</taxon>
        <taxon>Paracoccaceae</taxon>
        <taxon>Gymnodinialimonas</taxon>
    </lineage>
</organism>
<accession>A0A975YFE2</accession>
<dbReference type="RefSeq" id="WP_257894190.1">
    <property type="nucleotide sequence ID" value="NZ_JAIMBW010000001.1"/>
</dbReference>